<protein>
    <submittedName>
        <fullName evidence="1">Uncharacterized protein</fullName>
    </submittedName>
</protein>
<evidence type="ECO:0000313" key="1">
    <source>
        <dbReference type="EMBL" id="PFV35859.1"/>
    </source>
</evidence>
<name>A0A9X7BTP1_BACTU</name>
<organism evidence="1 2">
    <name type="scientific">Bacillus thuringiensis</name>
    <dbReference type="NCBI Taxonomy" id="1428"/>
    <lineage>
        <taxon>Bacteria</taxon>
        <taxon>Bacillati</taxon>
        <taxon>Bacillota</taxon>
        <taxon>Bacilli</taxon>
        <taxon>Bacillales</taxon>
        <taxon>Bacillaceae</taxon>
        <taxon>Bacillus</taxon>
        <taxon>Bacillus cereus group</taxon>
    </lineage>
</organism>
<sequence>MNAGDITEYNQKIARINGHHYCIGNSQPGDTILGNGGRKFTIRFISGPHKGQDIVTYDLWEQGKIESPYDSVLLNNAVFVSFE</sequence>
<dbReference type="AlphaFoldDB" id="A0A9X7BTP1"/>
<comment type="caution">
    <text evidence="1">The sequence shown here is derived from an EMBL/GenBank/DDBJ whole genome shotgun (WGS) entry which is preliminary data.</text>
</comment>
<gene>
    <name evidence="1" type="ORF">COK99_01910</name>
</gene>
<reference evidence="1 2" key="1">
    <citation type="submission" date="2017-09" db="EMBL/GenBank/DDBJ databases">
        <title>Large-scale bioinformatics analysis of Bacillus genomes uncovers conserved roles of natural products in bacterial physiology.</title>
        <authorList>
            <consortium name="Agbiome Team Llc"/>
            <person name="Bleich R.M."/>
            <person name="Grubbs K.J."/>
            <person name="Santa Maria K.C."/>
            <person name="Allen S.E."/>
            <person name="Farag S."/>
            <person name="Shank E.A."/>
            <person name="Bowers A."/>
        </authorList>
    </citation>
    <scope>NUCLEOTIDE SEQUENCE [LARGE SCALE GENOMIC DNA]</scope>
    <source>
        <strain evidence="1 2">AFS060060</strain>
    </source>
</reference>
<dbReference type="EMBL" id="NVDU01000003">
    <property type="protein sequence ID" value="PFV35859.1"/>
    <property type="molecule type" value="Genomic_DNA"/>
</dbReference>
<accession>A0A9X7BTP1</accession>
<proteinExistence type="predicted"/>
<evidence type="ECO:0000313" key="2">
    <source>
        <dbReference type="Proteomes" id="UP000223366"/>
    </source>
</evidence>
<dbReference type="Proteomes" id="UP000223366">
    <property type="component" value="Unassembled WGS sequence"/>
</dbReference>